<proteinExistence type="predicted"/>
<reference evidence="3 4" key="1">
    <citation type="journal article" date="2022" name="Nat. Plants">
        <title>Genomes of leafy and leafless Platanthera orchids illuminate the evolution of mycoheterotrophy.</title>
        <authorList>
            <person name="Li M.H."/>
            <person name="Liu K.W."/>
            <person name="Li Z."/>
            <person name="Lu H.C."/>
            <person name="Ye Q.L."/>
            <person name="Zhang D."/>
            <person name="Wang J.Y."/>
            <person name="Li Y.F."/>
            <person name="Zhong Z.M."/>
            <person name="Liu X."/>
            <person name="Yu X."/>
            <person name="Liu D.K."/>
            <person name="Tu X.D."/>
            <person name="Liu B."/>
            <person name="Hao Y."/>
            <person name="Liao X.Y."/>
            <person name="Jiang Y.T."/>
            <person name="Sun W.H."/>
            <person name="Chen J."/>
            <person name="Chen Y.Q."/>
            <person name="Ai Y."/>
            <person name="Zhai J.W."/>
            <person name="Wu S.S."/>
            <person name="Zhou Z."/>
            <person name="Hsiao Y.Y."/>
            <person name="Wu W.L."/>
            <person name="Chen Y.Y."/>
            <person name="Lin Y.F."/>
            <person name="Hsu J.L."/>
            <person name="Li C.Y."/>
            <person name="Wang Z.W."/>
            <person name="Zhao X."/>
            <person name="Zhong W.Y."/>
            <person name="Ma X.K."/>
            <person name="Ma L."/>
            <person name="Huang J."/>
            <person name="Chen G.Z."/>
            <person name="Huang M.Z."/>
            <person name="Huang L."/>
            <person name="Peng D.H."/>
            <person name="Luo Y.B."/>
            <person name="Zou S.Q."/>
            <person name="Chen S.P."/>
            <person name="Lan S."/>
            <person name="Tsai W.C."/>
            <person name="Van de Peer Y."/>
            <person name="Liu Z.J."/>
        </authorList>
    </citation>
    <scope>NUCLEOTIDE SEQUENCE [LARGE SCALE GENOMIC DNA]</scope>
    <source>
        <tissue evidence="3">Leaf</tissue>
    </source>
</reference>
<dbReference type="Gene3D" id="1.25.40.730">
    <property type="match status" value="1"/>
</dbReference>
<dbReference type="Pfam" id="PF00637">
    <property type="entry name" value="Clathrin"/>
    <property type="match status" value="1"/>
</dbReference>
<dbReference type="GO" id="GO:0006886">
    <property type="term" value="P:intracellular protein transport"/>
    <property type="evidence" value="ECO:0007669"/>
    <property type="project" value="UniProtKB-UniRule"/>
</dbReference>
<dbReference type="InterPro" id="IPR055358">
    <property type="entry name" value="CHCR"/>
</dbReference>
<dbReference type="GO" id="GO:0016192">
    <property type="term" value="P:vesicle-mediated transport"/>
    <property type="evidence" value="ECO:0007669"/>
    <property type="project" value="InterPro"/>
</dbReference>
<feature type="coiled-coil region" evidence="2">
    <location>
        <begin position="76"/>
        <end position="113"/>
    </location>
</feature>
<accession>A0AAP0BSI0</accession>
<organism evidence="3 4">
    <name type="scientific">Platanthera zijinensis</name>
    <dbReference type="NCBI Taxonomy" id="2320716"/>
    <lineage>
        <taxon>Eukaryota</taxon>
        <taxon>Viridiplantae</taxon>
        <taxon>Streptophyta</taxon>
        <taxon>Embryophyta</taxon>
        <taxon>Tracheophyta</taxon>
        <taxon>Spermatophyta</taxon>
        <taxon>Magnoliopsida</taxon>
        <taxon>Liliopsida</taxon>
        <taxon>Asparagales</taxon>
        <taxon>Orchidaceae</taxon>
        <taxon>Orchidoideae</taxon>
        <taxon>Orchideae</taxon>
        <taxon>Orchidinae</taxon>
        <taxon>Platanthera</taxon>
    </lineage>
</organism>
<protein>
    <submittedName>
        <fullName evidence="3">Clathrin heavy chain 1</fullName>
    </submittedName>
</protein>
<name>A0AAP0BSI0_9ASPA</name>
<keyword evidence="2" id="KW-0175">Coiled coil</keyword>
<evidence type="ECO:0000313" key="4">
    <source>
        <dbReference type="Proteomes" id="UP001418222"/>
    </source>
</evidence>
<evidence type="ECO:0000256" key="2">
    <source>
        <dbReference type="SAM" id="Coils"/>
    </source>
</evidence>
<dbReference type="InterPro" id="IPR000547">
    <property type="entry name" value="Clathrin_H-chain/VPS_repeat"/>
</dbReference>
<comment type="caution">
    <text evidence="3">The sequence shown here is derived from an EMBL/GenBank/DDBJ whole genome shotgun (WGS) entry which is preliminary data.</text>
</comment>
<dbReference type="AlphaFoldDB" id="A0AAP0BSI0"/>
<dbReference type="PROSITE" id="PS50236">
    <property type="entry name" value="CHCR"/>
    <property type="match status" value="1"/>
</dbReference>
<gene>
    <name evidence="3" type="ORF">KSP39_PZI005711</name>
</gene>
<dbReference type="Proteomes" id="UP001418222">
    <property type="component" value="Unassembled WGS sequence"/>
</dbReference>
<keyword evidence="4" id="KW-1185">Reference proteome</keyword>
<evidence type="ECO:0000256" key="1">
    <source>
        <dbReference type="PROSITE-ProRule" id="PRU01006"/>
    </source>
</evidence>
<dbReference type="EMBL" id="JBBWWQ010000004">
    <property type="protein sequence ID" value="KAK8948847.1"/>
    <property type="molecule type" value="Genomic_DNA"/>
</dbReference>
<evidence type="ECO:0000313" key="3">
    <source>
        <dbReference type="EMBL" id="KAK8948847.1"/>
    </source>
</evidence>
<feature type="repeat" description="CHCR" evidence="1">
    <location>
        <begin position="1"/>
        <end position="80"/>
    </location>
</feature>
<sequence>MNDFENQSTCTIILTRLDSHRRRIAAYIYKKAGRWKQSITLSKKEKLYKDAMETCSQSGDRELSEELLVYFIEQFIREYISKVDELIKDKIEAKMEERAKENVEKEMVALNILILMLLVK</sequence>